<evidence type="ECO:0000313" key="15">
    <source>
        <dbReference type="Proteomes" id="UP000653305"/>
    </source>
</evidence>
<comment type="catalytic activity">
    <reaction evidence="9 12">
        <text>[(1-&gt;4)-alpha-D-galacturonosyl methyl ester](n) + n H2O = [(1-&gt;4)-alpha-D-galacturonosyl](n) + n methanol + n H(+)</text>
        <dbReference type="Rhea" id="RHEA:22380"/>
        <dbReference type="Rhea" id="RHEA-COMP:14570"/>
        <dbReference type="Rhea" id="RHEA-COMP:14573"/>
        <dbReference type="ChEBI" id="CHEBI:15377"/>
        <dbReference type="ChEBI" id="CHEBI:15378"/>
        <dbReference type="ChEBI" id="CHEBI:17790"/>
        <dbReference type="ChEBI" id="CHEBI:140522"/>
        <dbReference type="ChEBI" id="CHEBI:140523"/>
        <dbReference type="EC" id="3.1.1.11"/>
    </reaction>
</comment>
<dbReference type="GO" id="GO:0005576">
    <property type="term" value="C:extracellular region"/>
    <property type="evidence" value="ECO:0007669"/>
    <property type="project" value="UniProtKB-SubCell"/>
</dbReference>
<keyword evidence="5" id="KW-0964">Secreted</keyword>
<dbReference type="Gene3D" id="2.160.20.10">
    <property type="entry name" value="Single-stranded right-handed beta-helix, Pectin lyase-like"/>
    <property type="match status" value="1"/>
</dbReference>
<dbReference type="AlphaFoldDB" id="A0A830C167"/>
<comment type="similarity">
    <text evidence="3">Belongs to the pectinesterase family.</text>
</comment>
<protein>
    <recommendedName>
        <fullName evidence="4 12">Pectinesterase</fullName>
        <ecNumber evidence="4 12">3.1.1.11</ecNumber>
    </recommendedName>
</protein>
<sequence>MDVDPTSRTSFSTIQSAIDRVPSHNNKWIFITVKAGVYKEQVKIPRDKPFLYLKGEGKGKTKVVWGAHATMLTSTTFASMADNIVVSGITFVNSYNYPPKKKGSPVKQAVAARIAGDKSAFYECSFLGYQDTLLDDKGRHFFKRCKIVGAVDFIFGRGQSIYEKCSISMIAGNVRPSSTGYIAAQARASQKDDSGFVFKHCNVTGKGNIFLGRAWKSYSRVIYYNSFFAGTVVPQGWDAWDHVGQENQLTFAEHECHGPGSDMSKRVKWEKKLIPEELKFFISKSYIDNEGWMHKLPLSMKDD</sequence>
<evidence type="ECO:0000256" key="8">
    <source>
        <dbReference type="ARBA" id="ARBA00023180"/>
    </source>
</evidence>
<comment type="caution">
    <text evidence="14">The sequence shown here is derived from an EMBL/GenBank/DDBJ whole genome shotgun (WGS) entry which is preliminary data.</text>
</comment>
<evidence type="ECO:0000256" key="1">
    <source>
        <dbReference type="ARBA" id="ARBA00004613"/>
    </source>
</evidence>
<dbReference type="GO" id="GO:0042545">
    <property type="term" value="P:cell wall modification"/>
    <property type="evidence" value="ECO:0007669"/>
    <property type="project" value="UniProtKB-UniRule"/>
</dbReference>
<comment type="subcellular location">
    <subcellularLocation>
        <location evidence="1">Secreted</location>
    </subcellularLocation>
</comment>
<proteinExistence type="inferred from homology"/>
<evidence type="ECO:0000256" key="11">
    <source>
        <dbReference type="PROSITE-ProRule" id="PRU10040"/>
    </source>
</evidence>
<comment type="function">
    <text evidence="10">Acts in the modification of cell walls via demethylesterification of cell wall pectin.</text>
</comment>
<evidence type="ECO:0000256" key="3">
    <source>
        <dbReference type="ARBA" id="ARBA00008891"/>
    </source>
</evidence>
<dbReference type="GO" id="GO:0045490">
    <property type="term" value="P:pectin catabolic process"/>
    <property type="evidence" value="ECO:0007669"/>
    <property type="project" value="UniProtKB-UniRule"/>
</dbReference>
<dbReference type="InterPro" id="IPR033131">
    <property type="entry name" value="Pectinesterase_Asp_AS"/>
</dbReference>
<feature type="domain" description="Pectinesterase catalytic" evidence="13">
    <location>
        <begin position="8"/>
        <end position="288"/>
    </location>
</feature>
<dbReference type="FunFam" id="2.160.20.10:FF:000013">
    <property type="entry name" value="Pectinesterase"/>
    <property type="match status" value="1"/>
</dbReference>
<keyword evidence="6 12" id="KW-0378">Hydrolase</keyword>
<dbReference type="EC" id="3.1.1.11" evidence="4 12"/>
<feature type="active site" evidence="11">
    <location>
        <position position="152"/>
    </location>
</feature>
<name>A0A830C167_9LAMI</name>
<accession>A0A830C167</accession>
<evidence type="ECO:0000256" key="10">
    <source>
        <dbReference type="ARBA" id="ARBA00057335"/>
    </source>
</evidence>
<evidence type="ECO:0000259" key="13">
    <source>
        <dbReference type="Pfam" id="PF01095"/>
    </source>
</evidence>
<dbReference type="PANTHER" id="PTHR31321:SF76">
    <property type="entry name" value="PECTINESTERASE 10-RELATED"/>
    <property type="match status" value="1"/>
</dbReference>
<evidence type="ECO:0000313" key="14">
    <source>
        <dbReference type="EMBL" id="GFP92856.1"/>
    </source>
</evidence>
<evidence type="ECO:0000256" key="7">
    <source>
        <dbReference type="ARBA" id="ARBA00023085"/>
    </source>
</evidence>
<dbReference type="InterPro" id="IPR012334">
    <property type="entry name" value="Pectin_lyas_fold"/>
</dbReference>
<dbReference type="EMBL" id="BMAC01000293">
    <property type="protein sequence ID" value="GFP92856.1"/>
    <property type="molecule type" value="Genomic_DNA"/>
</dbReference>
<evidence type="ECO:0000256" key="12">
    <source>
        <dbReference type="RuleBase" id="RU000589"/>
    </source>
</evidence>
<dbReference type="InterPro" id="IPR000070">
    <property type="entry name" value="Pectinesterase_cat"/>
</dbReference>
<dbReference type="Proteomes" id="UP000653305">
    <property type="component" value="Unassembled WGS sequence"/>
</dbReference>
<dbReference type="PROSITE" id="PS00503">
    <property type="entry name" value="PECTINESTERASE_2"/>
    <property type="match status" value="1"/>
</dbReference>
<comment type="pathway">
    <text evidence="2 12">Glycan metabolism; pectin degradation; 2-dehydro-3-deoxy-D-gluconate from pectin: step 1/5.</text>
</comment>
<organism evidence="14 15">
    <name type="scientific">Phtheirospermum japonicum</name>
    <dbReference type="NCBI Taxonomy" id="374723"/>
    <lineage>
        <taxon>Eukaryota</taxon>
        <taxon>Viridiplantae</taxon>
        <taxon>Streptophyta</taxon>
        <taxon>Embryophyta</taxon>
        <taxon>Tracheophyta</taxon>
        <taxon>Spermatophyta</taxon>
        <taxon>Magnoliopsida</taxon>
        <taxon>eudicotyledons</taxon>
        <taxon>Gunneridae</taxon>
        <taxon>Pentapetalae</taxon>
        <taxon>asterids</taxon>
        <taxon>lamiids</taxon>
        <taxon>Lamiales</taxon>
        <taxon>Orobanchaceae</taxon>
        <taxon>Orobanchaceae incertae sedis</taxon>
        <taxon>Phtheirospermum</taxon>
    </lineage>
</organism>
<evidence type="ECO:0000256" key="4">
    <source>
        <dbReference type="ARBA" id="ARBA00013229"/>
    </source>
</evidence>
<dbReference type="GO" id="GO:0030599">
    <property type="term" value="F:pectinesterase activity"/>
    <property type="evidence" value="ECO:0007669"/>
    <property type="project" value="UniProtKB-UniRule"/>
</dbReference>
<evidence type="ECO:0000256" key="9">
    <source>
        <dbReference type="ARBA" id="ARBA00047928"/>
    </source>
</evidence>
<keyword evidence="7 12" id="KW-0063">Aspartyl esterase</keyword>
<dbReference type="UniPathway" id="UPA00545">
    <property type="reaction ID" value="UER00823"/>
</dbReference>
<dbReference type="InterPro" id="IPR011050">
    <property type="entry name" value="Pectin_lyase_fold/virulence"/>
</dbReference>
<reference evidence="14" key="1">
    <citation type="submission" date="2020-07" db="EMBL/GenBank/DDBJ databases">
        <title>Ethylene signaling mediates host invasion by parasitic plants.</title>
        <authorList>
            <person name="Yoshida S."/>
        </authorList>
    </citation>
    <scope>NUCLEOTIDE SEQUENCE</scope>
    <source>
        <strain evidence="14">Okayama</strain>
    </source>
</reference>
<dbReference type="Pfam" id="PF01095">
    <property type="entry name" value="Pectinesterase"/>
    <property type="match status" value="1"/>
</dbReference>
<keyword evidence="8" id="KW-0325">Glycoprotein</keyword>
<dbReference type="OrthoDB" id="2019149at2759"/>
<evidence type="ECO:0000256" key="5">
    <source>
        <dbReference type="ARBA" id="ARBA00022525"/>
    </source>
</evidence>
<dbReference type="PANTHER" id="PTHR31321">
    <property type="entry name" value="ACYL-COA THIOESTER HYDROLASE YBHC-RELATED"/>
    <property type="match status" value="1"/>
</dbReference>
<evidence type="ECO:0000256" key="6">
    <source>
        <dbReference type="ARBA" id="ARBA00022801"/>
    </source>
</evidence>
<keyword evidence="15" id="KW-1185">Reference proteome</keyword>
<evidence type="ECO:0000256" key="2">
    <source>
        <dbReference type="ARBA" id="ARBA00005184"/>
    </source>
</evidence>
<dbReference type="SUPFAM" id="SSF51126">
    <property type="entry name" value="Pectin lyase-like"/>
    <property type="match status" value="1"/>
</dbReference>
<gene>
    <name evidence="14" type="ORF">PHJA_001429900</name>
</gene>